<dbReference type="AlphaFoldDB" id="A0A4Z0JBI5"/>
<organism evidence="3 4">
    <name type="scientific">Levilactobacillus suantsaiihabitans</name>
    <dbReference type="NCBI Taxonomy" id="2487722"/>
    <lineage>
        <taxon>Bacteria</taxon>
        <taxon>Bacillati</taxon>
        <taxon>Bacillota</taxon>
        <taxon>Bacilli</taxon>
        <taxon>Lactobacillales</taxon>
        <taxon>Lactobacillaceae</taxon>
        <taxon>Levilactobacillus</taxon>
    </lineage>
</organism>
<reference evidence="3 4" key="1">
    <citation type="submission" date="2018-10" db="EMBL/GenBank/DDBJ databases">
        <title>Lactobacillus sp. R7 and Lactobacillus sp. R19 isolated from fermented mustard green product of Taiwan.</title>
        <authorList>
            <person name="Lin S.-T."/>
        </authorList>
    </citation>
    <scope>NUCLEOTIDE SEQUENCE [LARGE SCALE GENOMIC DNA]</scope>
    <source>
        <strain evidence="3 4">BCRC 81129</strain>
    </source>
</reference>
<sequence>MNIKKIINRAGSSLAVIALALGLSPMVANAAGPGTESSNLTTVSTGYAATATSNAEAMSNAQFSVTGGMLTLNAVPNVLLSSTTVNDLQQTTQTLKMASGSTTVGTGYDGNNNGNLNVSDYRGTHAGWSLTVGMGPFTLLSGSASAITNSSLNLFFTQGASDNTETPAPNAVALPQGTVTNDWIANPETVWNAPAQTGEGSNTATLNSDETDLQIGKQSNVSAGTYDSTLYWALQDAPTATTAA</sequence>
<dbReference type="InterPro" id="IPR027994">
    <property type="entry name" value="WxL_dom"/>
</dbReference>
<name>A0A4Z0JBI5_9LACO</name>
<protein>
    <submittedName>
        <fullName evidence="3">Cell surface protein</fullName>
    </submittedName>
</protein>
<dbReference type="Proteomes" id="UP000297348">
    <property type="component" value="Unassembled WGS sequence"/>
</dbReference>
<evidence type="ECO:0000313" key="3">
    <source>
        <dbReference type="EMBL" id="TGD19038.1"/>
    </source>
</evidence>
<dbReference type="Pfam" id="PF13731">
    <property type="entry name" value="WxL"/>
    <property type="match status" value="1"/>
</dbReference>
<keyword evidence="4" id="KW-1185">Reference proteome</keyword>
<gene>
    <name evidence="3" type="ORF">EGT51_06265</name>
</gene>
<feature type="domain" description="WxL" evidence="2">
    <location>
        <begin position="65"/>
        <end position="238"/>
    </location>
</feature>
<keyword evidence="1" id="KW-0732">Signal</keyword>
<feature type="chain" id="PRO_5021243071" evidence="1">
    <location>
        <begin position="31"/>
        <end position="244"/>
    </location>
</feature>
<evidence type="ECO:0000259" key="2">
    <source>
        <dbReference type="Pfam" id="PF13731"/>
    </source>
</evidence>
<dbReference type="OrthoDB" id="2327088at2"/>
<dbReference type="EMBL" id="RKLX01000008">
    <property type="protein sequence ID" value="TGD19038.1"/>
    <property type="molecule type" value="Genomic_DNA"/>
</dbReference>
<proteinExistence type="predicted"/>
<feature type="signal peptide" evidence="1">
    <location>
        <begin position="1"/>
        <end position="30"/>
    </location>
</feature>
<accession>A0A4Z0JBI5</accession>
<evidence type="ECO:0000256" key="1">
    <source>
        <dbReference type="SAM" id="SignalP"/>
    </source>
</evidence>
<evidence type="ECO:0000313" key="4">
    <source>
        <dbReference type="Proteomes" id="UP000297348"/>
    </source>
</evidence>
<comment type="caution">
    <text evidence="3">The sequence shown here is derived from an EMBL/GenBank/DDBJ whole genome shotgun (WGS) entry which is preliminary data.</text>
</comment>